<dbReference type="EMBL" id="KB095927">
    <property type="protein sequence ID" value="ESO09724.1"/>
    <property type="molecule type" value="Genomic_DNA"/>
</dbReference>
<dbReference type="AlphaFoldDB" id="T1FKC0"/>
<evidence type="ECO:0000313" key="3">
    <source>
        <dbReference type="Proteomes" id="UP000015101"/>
    </source>
</evidence>
<name>T1FKC0_HELRO</name>
<dbReference type="Proteomes" id="UP000015101">
    <property type="component" value="Unassembled WGS sequence"/>
</dbReference>
<dbReference type="HOGENOM" id="CLU_1679834_0_0_1"/>
<proteinExistence type="predicted"/>
<evidence type="ECO:0000313" key="2">
    <source>
        <dbReference type="EnsemblMetazoa" id="HelroP183942"/>
    </source>
</evidence>
<dbReference type="InParanoid" id="T1FKC0"/>
<accession>T1FKC0</accession>
<reference evidence="3" key="1">
    <citation type="submission" date="2012-12" db="EMBL/GenBank/DDBJ databases">
        <authorList>
            <person name="Hellsten U."/>
            <person name="Grimwood J."/>
            <person name="Chapman J.A."/>
            <person name="Shapiro H."/>
            <person name="Aerts A."/>
            <person name="Otillar R.P."/>
            <person name="Terry A.Y."/>
            <person name="Boore J.L."/>
            <person name="Simakov O."/>
            <person name="Marletaz F."/>
            <person name="Cho S.-J."/>
            <person name="Edsinger-Gonzales E."/>
            <person name="Havlak P."/>
            <person name="Kuo D.-H."/>
            <person name="Larsson T."/>
            <person name="Lv J."/>
            <person name="Arendt D."/>
            <person name="Savage R."/>
            <person name="Osoegawa K."/>
            <person name="de Jong P."/>
            <person name="Lindberg D.R."/>
            <person name="Seaver E.C."/>
            <person name="Weisblat D.A."/>
            <person name="Putnam N.H."/>
            <person name="Grigoriev I.V."/>
            <person name="Rokhsar D.S."/>
        </authorList>
    </citation>
    <scope>NUCLEOTIDE SEQUENCE</scope>
</reference>
<dbReference type="RefSeq" id="XP_009012194.1">
    <property type="nucleotide sequence ID" value="XM_009013946.1"/>
</dbReference>
<keyword evidence="3" id="KW-1185">Reference proteome</keyword>
<dbReference type="EMBL" id="AMQM01009086">
    <property type="status" value="NOT_ANNOTATED_CDS"/>
    <property type="molecule type" value="Genomic_DNA"/>
</dbReference>
<sequence length="157" mass="17987">MNRLIIYALVNHFIKFISGSNSNCSEKHCLYTLDNYLHDLDGIPDNYCSQNGSRNGWLLEIYDENVQSLVDQFVKINNLRGRNSLLGASRLPVAMTWINKASFYRPTDIVEDLYENTMVYITTASASTDKQTAVTYVKHDARFQLQVLCSIKCEFIT</sequence>
<reference evidence="2" key="3">
    <citation type="submission" date="2015-06" db="UniProtKB">
        <authorList>
            <consortium name="EnsemblMetazoa"/>
        </authorList>
    </citation>
    <scope>IDENTIFICATION</scope>
</reference>
<gene>
    <name evidence="2" type="primary">20209269</name>
    <name evidence="1" type="ORF">HELRODRAFT_183942</name>
</gene>
<dbReference type="CTD" id="20209269"/>
<dbReference type="EnsemblMetazoa" id="HelroT183942">
    <property type="protein sequence ID" value="HelroP183942"/>
    <property type="gene ID" value="HelroG183942"/>
</dbReference>
<organism evidence="2 3">
    <name type="scientific">Helobdella robusta</name>
    <name type="common">Californian leech</name>
    <dbReference type="NCBI Taxonomy" id="6412"/>
    <lineage>
        <taxon>Eukaryota</taxon>
        <taxon>Metazoa</taxon>
        <taxon>Spiralia</taxon>
        <taxon>Lophotrochozoa</taxon>
        <taxon>Annelida</taxon>
        <taxon>Clitellata</taxon>
        <taxon>Hirudinea</taxon>
        <taxon>Rhynchobdellida</taxon>
        <taxon>Glossiphoniidae</taxon>
        <taxon>Helobdella</taxon>
    </lineage>
</organism>
<evidence type="ECO:0000313" key="1">
    <source>
        <dbReference type="EMBL" id="ESO09724.1"/>
    </source>
</evidence>
<dbReference type="GeneID" id="20209269"/>
<dbReference type="KEGG" id="hro:HELRODRAFT_183942"/>
<reference evidence="1 3" key="2">
    <citation type="journal article" date="2013" name="Nature">
        <title>Insights into bilaterian evolution from three spiralian genomes.</title>
        <authorList>
            <person name="Simakov O."/>
            <person name="Marletaz F."/>
            <person name="Cho S.J."/>
            <person name="Edsinger-Gonzales E."/>
            <person name="Havlak P."/>
            <person name="Hellsten U."/>
            <person name="Kuo D.H."/>
            <person name="Larsson T."/>
            <person name="Lv J."/>
            <person name="Arendt D."/>
            <person name="Savage R."/>
            <person name="Osoegawa K."/>
            <person name="de Jong P."/>
            <person name="Grimwood J."/>
            <person name="Chapman J.A."/>
            <person name="Shapiro H."/>
            <person name="Aerts A."/>
            <person name="Otillar R.P."/>
            <person name="Terry A.Y."/>
            <person name="Boore J.L."/>
            <person name="Grigoriev I.V."/>
            <person name="Lindberg D.R."/>
            <person name="Seaver E.C."/>
            <person name="Weisblat D.A."/>
            <person name="Putnam N.H."/>
            <person name="Rokhsar D.S."/>
        </authorList>
    </citation>
    <scope>NUCLEOTIDE SEQUENCE</scope>
</reference>
<protein>
    <submittedName>
        <fullName evidence="1 2">Uncharacterized protein</fullName>
    </submittedName>
</protein>